<dbReference type="RefSeq" id="WP_394302424.1">
    <property type="nucleotide sequence ID" value="NZ_JBHMQT010000039.1"/>
</dbReference>
<accession>A0ABV6U7A5</accession>
<dbReference type="InterPro" id="IPR001387">
    <property type="entry name" value="Cro/C1-type_HTH"/>
</dbReference>
<reference evidence="1 2" key="1">
    <citation type="submission" date="2024-09" db="EMBL/GenBank/DDBJ databases">
        <authorList>
            <person name="Sun Q."/>
            <person name="Mori K."/>
        </authorList>
    </citation>
    <scope>NUCLEOTIDE SEQUENCE [LARGE SCALE GENOMIC DNA]</scope>
    <source>
        <strain evidence="1 2">TBRC 1851</strain>
    </source>
</reference>
<dbReference type="Gene3D" id="1.10.260.40">
    <property type="entry name" value="lambda repressor-like DNA-binding domains"/>
    <property type="match status" value="1"/>
</dbReference>
<dbReference type="CDD" id="cd00093">
    <property type="entry name" value="HTH_XRE"/>
    <property type="match status" value="1"/>
</dbReference>
<dbReference type="EMBL" id="JBHMQT010000039">
    <property type="protein sequence ID" value="MFC0864301.1"/>
    <property type="molecule type" value="Genomic_DNA"/>
</dbReference>
<proteinExistence type="predicted"/>
<dbReference type="InterPro" id="IPR011990">
    <property type="entry name" value="TPR-like_helical_dom_sf"/>
</dbReference>
<evidence type="ECO:0000313" key="2">
    <source>
        <dbReference type="Proteomes" id="UP001589870"/>
    </source>
</evidence>
<organism evidence="1 2">
    <name type="scientific">Sphaerimonospora cavernae</name>
    <dbReference type="NCBI Taxonomy" id="1740611"/>
    <lineage>
        <taxon>Bacteria</taxon>
        <taxon>Bacillati</taxon>
        <taxon>Actinomycetota</taxon>
        <taxon>Actinomycetes</taxon>
        <taxon>Streptosporangiales</taxon>
        <taxon>Streptosporangiaceae</taxon>
        <taxon>Sphaerimonospora</taxon>
    </lineage>
</organism>
<protein>
    <submittedName>
        <fullName evidence="1">Helix-turn-helix transcriptional regulator</fullName>
    </submittedName>
</protein>
<dbReference type="InterPro" id="IPR010982">
    <property type="entry name" value="Lambda_DNA-bd_dom_sf"/>
</dbReference>
<dbReference type="Proteomes" id="UP001589870">
    <property type="component" value="Unassembled WGS sequence"/>
</dbReference>
<evidence type="ECO:0000313" key="1">
    <source>
        <dbReference type="EMBL" id="MFC0864301.1"/>
    </source>
</evidence>
<keyword evidence="2" id="KW-1185">Reference proteome</keyword>
<name>A0ABV6U7A5_9ACTN</name>
<comment type="caution">
    <text evidence="1">The sequence shown here is derived from an EMBL/GenBank/DDBJ whole genome shotgun (WGS) entry which is preliminary data.</text>
</comment>
<gene>
    <name evidence="1" type="ORF">ACFHYQ_18570</name>
</gene>
<dbReference type="Gene3D" id="1.25.40.10">
    <property type="entry name" value="Tetratricopeptide repeat domain"/>
    <property type="match status" value="1"/>
</dbReference>
<sequence>MVAELPLWAVRLRAERRNRLWSQKEMARRLVEAADEETRRGLPVRETIVRRIKAYEAGHNQPRDPYRLLYVRAFGVSEEDLFGEHVASSKGKETREGLPDESGALADERLNYAIKHPGSVDLVAVARIRERVHALGARYDNVSAASLLVDAGQHFGQVAFLRTQASSSLVQRELCTVEAEAATLMGQLVWDASQRRDHATTRAYLAQAVAAARQIHDLAAEGHALLRTSFVALYTEKDPQAALDLALQAAQRAGHSSLVLRGLGLLHAAEAYATLGRRQPDCEHALGEAETCFEQISTVDAAIDMFSPAQHGRLAGSCYLLLNDAKRAESILESTAQALHGRPKSKAIVLGNLALARVRQGKLDMAAASLNSAIDVVARTRGGGGFNIVFSVGRELRPWREAPVIRDVYDRLFALVAAA</sequence>